<sequence>MAQLTQHVTMWPGDGGAELNGSGPQWAARSPPLDAIIAIADERGNNMSSLLHARQGKCSPWSPAAARNNSKGEAQARFWHDARSGVSSVAFPRPPLPAAEPWGKLENPVRKQRHGKDIGWTSHLRNKEGGGCWILMAGQAQVAADDCAAHDCLAYLP</sequence>
<reference evidence="1" key="1">
    <citation type="journal article" date="2020" name="Stud. Mycol.">
        <title>101 Dothideomycetes genomes: a test case for predicting lifestyles and emergence of pathogens.</title>
        <authorList>
            <person name="Haridas S."/>
            <person name="Albert R."/>
            <person name="Binder M."/>
            <person name="Bloem J."/>
            <person name="Labutti K."/>
            <person name="Salamov A."/>
            <person name="Andreopoulos B."/>
            <person name="Baker S."/>
            <person name="Barry K."/>
            <person name="Bills G."/>
            <person name="Bluhm B."/>
            <person name="Cannon C."/>
            <person name="Castanera R."/>
            <person name="Culley D."/>
            <person name="Daum C."/>
            <person name="Ezra D."/>
            <person name="Gonzalez J."/>
            <person name="Henrissat B."/>
            <person name="Kuo A."/>
            <person name="Liang C."/>
            <person name="Lipzen A."/>
            <person name="Lutzoni F."/>
            <person name="Magnuson J."/>
            <person name="Mondo S."/>
            <person name="Nolan M."/>
            <person name="Ohm R."/>
            <person name="Pangilinan J."/>
            <person name="Park H.-J."/>
            <person name="Ramirez L."/>
            <person name="Alfaro M."/>
            <person name="Sun H."/>
            <person name="Tritt A."/>
            <person name="Yoshinaga Y."/>
            <person name="Zwiers L.-H."/>
            <person name="Turgeon B."/>
            <person name="Goodwin S."/>
            <person name="Spatafora J."/>
            <person name="Crous P."/>
            <person name="Grigoriev I."/>
        </authorList>
    </citation>
    <scope>NUCLEOTIDE SEQUENCE</scope>
    <source>
        <strain evidence="1">CBS 260.36</strain>
    </source>
</reference>
<name>A0A9P4J5C6_9PEZI</name>
<evidence type="ECO:0000313" key="1">
    <source>
        <dbReference type="EMBL" id="KAF2155723.1"/>
    </source>
</evidence>
<comment type="caution">
    <text evidence="1">The sequence shown here is derived from an EMBL/GenBank/DDBJ whole genome shotgun (WGS) entry which is preliminary data.</text>
</comment>
<dbReference type="EMBL" id="ML996082">
    <property type="protein sequence ID" value="KAF2155723.1"/>
    <property type="molecule type" value="Genomic_DNA"/>
</dbReference>
<accession>A0A9P4J5C6</accession>
<gene>
    <name evidence="1" type="ORF">K461DRAFT_80051</name>
</gene>
<evidence type="ECO:0000313" key="2">
    <source>
        <dbReference type="Proteomes" id="UP000799439"/>
    </source>
</evidence>
<protein>
    <submittedName>
        <fullName evidence="1">Uncharacterized protein</fullName>
    </submittedName>
</protein>
<dbReference type="AlphaFoldDB" id="A0A9P4J5C6"/>
<dbReference type="Proteomes" id="UP000799439">
    <property type="component" value="Unassembled WGS sequence"/>
</dbReference>
<keyword evidence="2" id="KW-1185">Reference proteome</keyword>
<organism evidence="1 2">
    <name type="scientific">Myriangium duriaei CBS 260.36</name>
    <dbReference type="NCBI Taxonomy" id="1168546"/>
    <lineage>
        <taxon>Eukaryota</taxon>
        <taxon>Fungi</taxon>
        <taxon>Dikarya</taxon>
        <taxon>Ascomycota</taxon>
        <taxon>Pezizomycotina</taxon>
        <taxon>Dothideomycetes</taxon>
        <taxon>Dothideomycetidae</taxon>
        <taxon>Myriangiales</taxon>
        <taxon>Myriangiaceae</taxon>
        <taxon>Myriangium</taxon>
    </lineage>
</organism>
<proteinExistence type="predicted"/>